<organism evidence="2 3">
    <name type="scientific">Alligator sinensis</name>
    <name type="common">Chinese alligator</name>
    <dbReference type="NCBI Taxonomy" id="38654"/>
    <lineage>
        <taxon>Eukaryota</taxon>
        <taxon>Metazoa</taxon>
        <taxon>Chordata</taxon>
        <taxon>Craniata</taxon>
        <taxon>Vertebrata</taxon>
        <taxon>Euteleostomi</taxon>
        <taxon>Archelosauria</taxon>
        <taxon>Archosauria</taxon>
        <taxon>Crocodylia</taxon>
        <taxon>Alligatoridae</taxon>
        <taxon>Alligatorinae</taxon>
        <taxon>Alligator</taxon>
    </lineage>
</organism>
<proteinExistence type="predicted"/>
<feature type="region of interest" description="Disordered" evidence="1">
    <location>
        <begin position="126"/>
        <end position="174"/>
    </location>
</feature>
<dbReference type="AlphaFoldDB" id="A0A3Q0FPB1"/>
<evidence type="ECO:0000313" key="2">
    <source>
        <dbReference type="Proteomes" id="UP000189705"/>
    </source>
</evidence>
<sequence>MIHREEPRYPGPRGPSTWLFAPIPLPFQTSCSGPGGRERRPKDCPVRLPQLQGGSAVQLTPQPPPGRPRLTNRPAWVRAPMLVHPPCQQKEDEDVGTSAMSRGKSQPLHTETLRHRQKLPKLVMQGVGLDRSPQSRVKLESPRKTSVAQRDQAPCTPQRGLGRPRDWPRPGLKPFAPQDLILERVGPRVTPNMSVWGKSLL</sequence>
<protein>
    <submittedName>
        <fullName evidence="3">Uncharacterized protein LOC112547982</fullName>
    </submittedName>
</protein>
<feature type="compositionally biased region" description="Basic and acidic residues" evidence="1">
    <location>
        <begin position="36"/>
        <end position="45"/>
    </location>
</feature>
<evidence type="ECO:0000313" key="3">
    <source>
        <dbReference type="RefSeq" id="XP_025047498.1"/>
    </source>
</evidence>
<gene>
    <name evidence="3" type="primary">LOC112547982</name>
</gene>
<accession>A0A3Q0FPB1</accession>
<evidence type="ECO:0000256" key="1">
    <source>
        <dbReference type="SAM" id="MobiDB-lite"/>
    </source>
</evidence>
<dbReference type="KEGG" id="asn:112547982"/>
<reference evidence="3" key="1">
    <citation type="submission" date="2025-08" db="UniProtKB">
        <authorList>
            <consortium name="RefSeq"/>
        </authorList>
    </citation>
    <scope>IDENTIFICATION</scope>
</reference>
<keyword evidence="2" id="KW-1185">Reference proteome</keyword>
<feature type="region of interest" description="Disordered" evidence="1">
    <location>
        <begin position="1"/>
        <end position="68"/>
    </location>
</feature>
<name>A0A3Q0FPB1_ALLSI</name>
<dbReference type="InParanoid" id="A0A3Q0FPB1"/>
<dbReference type="Proteomes" id="UP000189705">
    <property type="component" value="Unplaced"/>
</dbReference>
<feature type="compositionally biased region" description="Polar residues" evidence="1">
    <location>
        <begin position="98"/>
        <end position="109"/>
    </location>
</feature>
<feature type="region of interest" description="Disordered" evidence="1">
    <location>
        <begin position="88"/>
        <end position="110"/>
    </location>
</feature>
<dbReference type="GeneID" id="112547982"/>
<dbReference type="RefSeq" id="XP_025047498.1">
    <property type="nucleotide sequence ID" value="XM_025191713.1"/>
</dbReference>